<protein>
    <submittedName>
        <fullName evidence="1">Uncharacterized protein</fullName>
    </submittedName>
</protein>
<organism evidence="1 2">
    <name type="scientific">Megasphaera elsdenii</name>
    <dbReference type="NCBI Taxonomy" id="907"/>
    <lineage>
        <taxon>Bacteria</taxon>
        <taxon>Bacillati</taxon>
        <taxon>Bacillota</taxon>
        <taxon>Negativicutes</taxon>
        <taxon>Veillonellales</taxon>
        <taxon>Veillonellaceae</taxon>
        <taxon>Megasphaera</taxon>
    </lineage>
</organism>
<evidence type="ECO:0000313" key="2">
    <source>
        <dbReference type="Proteomes" id="UP000238358"/>
    </source>
</evidence>
<dbReference type="AlphaFoldDB" id="A0A2S0M998"/>
<evidence type="ECO:0000313" key="1">
    <source>
        <dbReference type="EMBL" id="AVO28050.1"/>
    </source>
</evidence>
<name>A0A2S0M998_MEGEL</name>
<dbReference type="Proteomes" id="UP000238358">
    <property type="component" value="Chromosome"/>
</dbReference>
<proteinExistence type="predicted"/>
<sequence>MTKCMVCGDEFDPYYKAQRLCQSCLDKFTKRYWDWNEYRKQGHTRRPTCIVCDKPLTRGFSVCPDCRDTWKKIYYQIMRPKTIIQARNRMKRMRDKAIETAVENRLRTGLDEDIAAARKAGLSYGAYMVRKKGLVR</sequence>
<gene>
    <name evidence="1" type="ORF">C6Y28_10655</name>
</gene>
<reference evidence="1 2" key="1">
    <citation type="journal article" date="2018" name="Genome Announc.">
        <title>Complete genomes of two Megasphaera elsdenii strains, NCIMB 702410 and ATCC 25940.</title>
        <authorList>
            <person name="Hatmaker E.A."/>
            <person name="O'Dell K."/>
            <person name="Riley L.A."/>
            <person name="Klingeman D.M."/>
            <person name="Guss A.M."/>
        </authorList>
    </citation>
    <scope>NUCLEOTIDE SEQUENCE [LARGE SCALE GENOMIC DNA]</scope>
    <source>
        <strain evidence="1 2">NCIMB702410</strain>
    </source>
</reference>
<dbReference type="RefSeq" id="WP_027894617.1">
    <property type="nucleotide sequence ID" value="NZ_CP027569.1"/>
</dbReference>
<accession>A0A2S0M998</accession>
<dbReference type="EMBL" id="CP027569">
    <property type="protein sequence ID" value="AVO28050.1"/>
    <property type="molecule type" value="Genomic_DNA"/>
</dbReference>